<dbReference type="Pfam" id="PF25876">
    <property type="entry name" value="HH_MFP_RND"/>
    <property type="match status" value="1"/>
</dbReference>
<evidence type="ECO:0000256" key="5">
    <source>
        <dbReference type="ARBA" id="ARBA00022519"/>
    </source>
</evidence>
<evidence type="ECO:0000313" key="12">
    <source>
        <dbReference type="EMBL" id="MDQ0009565.1"/>
    </source>
</evidence>
<evidence type="ECO:0000256" key="7">
    <source>
        <dbReference type="SAM" id="MobiDB-lite"/>
    </source>
</evidence>
<evidence type="ECO:0000256" key="6">
    <source>
        <dbReference type="ARBA" id="ARBA00023136"/>
    </source>
</evidence>
<dbReference type="SUPFAM" id="SSF111369">
    <property type="entry name" value="HlyD-like secretion proteins"/>
    <property type="match status" value="1"/>
</dbReference>
<dbReference type="InterPro" id="IPR058626">
    <property type="entry name" value="MdtA-like_b-barrel"/>
</dbReference>
<keyword evidence="13" id="KW-1185">Reference proteome</keyword>
<dbReference type="InterPro" id="IPR058627">
    <property type="entry name" value="MdtA-like_C"/>
</dbReference>
<feature type="compositionally biased region" description="Basic and acidic residues" evidence="7">
    <location>
        <begin position="401"/>
        <end position="410"/>
    </location>
</feature>
<protein>
    <submittedName>
        <fullName evidence="12">Multidrug efflux system membrane fusion protein</fullName>
    </submittedName>
</protein>
<dbReference type="InterPro" id="IPR058624">
    <property type="entry name" value="MdtA-like_HH"/>
</dbReference>
<gene>
    <name evidence="12" type="ORF">J2T07_001742</name>
</gene>
<dbReference type="Proteomes" id="UP001237737">
    <property type="component" value="Unassembled WGS sequence"/>
</dbReference>
<dbReference type="Gene3D" id="2.40.50.100">
    <property type="match status" value="1"/>
</dbReference>
<dbReference type="InterPro" id="IPR006143">
    <property type="entry name" value="RND_pump_MFP"/>
</dbReference>
<comment type="subcellular location">
    <subcellularLocation>
        <location evidence="1">Cell membrane</location>
    </subcellularLocation>
</comment>
<dbReference type="PANTHER" id="PTHR30469:SF36">
    <property type="entry name" value="BLL3903 PROTEIN"/>
    <property type="match status" value="1"/>
</dbReference>
<evidence type="ECO:0000259" key="8">
    <source>
        <dbReference type="Pfam" id="PF25876"/>
    </source>
</evidence>
<sequence length="418" mass="44757">MSRFWKIALAVIVVLVIAGIFVVPRLRHADGANAAQTQGGKADGEGQGKDQPPVPVTVVPVASQDVPVYLTATGTAQARNSVVVRPQVSGQLMKLNFQEGQEVKQGDVIAEIDPRTIQSQYDQSVAKLRQDQAAAATAKNNLERSQNLVSKGGQQYVSKQDLDNLKNTLDQALATVVADQASIRASQVQLGFTKVIAPIDGLAGIRAVDVGNIVATTDTIVTLTEVHPIYVSFNLPEKNLDLVRSSMREEGATPLEVAALDRVDAHVVATGKLDVIDNTIDTTTGTFRLRALFDNTKTELWPGQFVNARVRVRTVKNGLVVPAQAVQRGPDGDYVYLVQGDNTVKMQAVETATEVGDSHMLISKGLKLGDKVVTEGQFRLKPGSKVQPLAPGQVPAAPTAEELKAKKDQQGRQGGRRG</sequence>
<dbReference type="EMBL" id="JAUSSK010000002">
    <property type="protein sequence ID" value="MDQ0009565.1"/>
    <property type="molecule type" value="Genomic_DNA"/>
</dbReference>
<keyword evidence="3" id="KW-0813">Transport</keyword>
<keyword evidence="4" id="KW-1003">Cell membrane</keyword>
<feature type="domain" description="Multidrug resistance protein MdtA-like alpha-helical hairpin" evidence="8">
    <location>
        <begin position="121"/>
        <end position="193"/>
    </location>
</feature>
<keyword evidence="5" id="KW-0997">Cell inner membrane</keyword>
<dbReference type="Gene3D" id="1.10.287.470">
    <property type="entry name" value="Helix hairpin bin"/>
    <property type="match status" value="1"/>
</dbReference>
<feature type="region of interest" description="Disordered" evidence="7">
    <location>
        <begin position="382"/>
        <end position="418"/>
    </location>
</feature>
<evidence type="ECO:0000256" key="3">
    <source>
        <dbReference type="ARBA" id="ARBA00022448"/>
    </source>
</evidence>
<evidence type="ECO:0000259" key="11">
    <source>
        <dbReference type="Pfam" id="PF25967"/>
    </source>
</evidence>
<evidence type="ECO:0000313" key="13">
    <source>
        <dbReference type="Proteomes" id="UP001237737"/>
    </source>
</evidence>
<dbReference type="Pfam" id="PF25967">
    <property type="entry name" value="RND-MFP_C"/>
    <property type="match status" value="1"/>
</dbReference>
<evidence type="ECO:0000256" key="4">
    <source>
        <dbReference type="ARBA" id="ARBA00022475"/>
    </source>
</evidence>
<evidence type="ECO:0000256" key="1">
    <source>
        <dbReference type="ARBA" id="ARBA00004236"/>
    </source>
</evidence>
<dbReference type="NCBIfam" id="TIGR01730">
    <property type="entry name" value="RND_mfp"/>
    <property type="match status" value="1"/>
</dbReference>
<feature type="domain" description="Multidrug resistance protein MdtA-like C-terminal permuted SH3" evidence="11">
    <location>
        <begin position="317"/>
        <end position="376"/>
    </location>
</feature>
<name>A0ABT9SXP9_9GAMM</name>
<feature type="domain" description="Multidrug resistance protein MdtA-like barrel-sandwich hybrid" evidence="9">
    <location>
        <begin position="81"/>
        <end position="220"/>
    </location>
</feature>
<dbReference type="Gene3D" id="2.40.420.20">
    <property type="match status" value="1"/>
</dbReference>
<dbReference type="PANTHER" id="PTHR30469">
    <property type="entry name" value="MULTIDRUG RESISTANCE PROTEIN MDTA"/>
    <property type="match status" value="1"/>
</dbReference>
<comment type="similarity">
    <text evidence="2">Belongs to the membrane fusion protein (MFP) (TC 8.A.1) family.</text>
</comment>
<evidence type="ECO:0000259" key="10">
    <source>
        <dbReference type="Pfam" id="PF25944"/>
    </source>
</evidence>
<evidence type="ECO:0000259" key="9">
    <source>
        <dbReference type="Pfam" id="PF25917"/>
    </source>
</evidence>
<dbReference type="RefSeq" id="WP_306849028.1">
    <property type="nucleotide sequence ID" value="NZ_JAUSSK010000002.1"/>
</dbReference>
<feature type="domain" description="Multidrug resistance protein MdtA-like beta-barrel" evidence="10">
    <location>
        <begin position="228"/>
        <end position="312"/>
    </location>
</feature>
<dbReference type="Pfam" id="PF25944">
    <property type="entry name" value="Beta-barrel_RND"/>
    <property type="match status" value="1"/>
</dbReference>
<organism evidence="12 13">
    <name type="scientific">Luteibacter jiangsuensis</name>
    <dbReference type="NCBI Taxonomy" id="637577"/>
    <lineage>
        <taxon>Bacteria</taxon>
        <taxon>Pseudomonadati</taxon>
        <taxon>Pseudomonadota</taxon>
        <taxon>Gammaproteobacteria</taxon>
        <taxon>Lysobacterales</taxon>
        <taxon>Rhodanobacteraceae</taxon>
        <taxon>Luteibacter</taxon>
    </lineage>
</organism>
<proteinExistence type="inferred from homology"/>
<dbReference type="Pfam" id="PF25917">
    <property type="entry name" value="BSH_RND"/>
    <property type="match status" value="1"/>
</dbReference>
<keyword evidence="6" id="KW-0472">Membrane</keyword>
<evidence type="ECO:0000256" key="2">
    <source>
        <dbReference type="ARBA" id="ARBA00009477"/>
    </source>
</evidence>
<feature type="region of interest" description="Disordered" evidence="7">
    <location>
        <begin position="34"/>
        <end position="53"/>
    </location>
</feature>
<comment type="caution">
    <text evidence="12">The sequence shown here is derived from an EMBL/GenBank/DDBJ whole genome shotgun (WGS) entry which is preliminary data.</text>
</comment>
<reference evidence="12 13" key="1">
    <citation type="submission" date="2023-07" db="EMBL/GenBank/DDBJ databases">
        <title>Sorghum-associated microbial communities from plants grown in Nebraska, USA.</title>
        <authorList>
            <person name="Schachtman D."/>
        </authorList>
    </citation>
    <scope>NUCLEOTIDE SEQUENCE [LARGE SCALE GENOMIC DNA]</scope>
    <source>
        <strain evidence="12 13">CC60</strain>
    </source>
</reference>
<accession>A0ABT9SXP9</accession>
<dbReference type="InterPro" id="IPR058625">
    <property type="entry name" value="MdtA-like_BSH"/>
</dbReference>
<dbReference type="Gene3D" id="2.40.30.170">
    <property type="match status" value="1"/>
</dbReference>